<accession>A0A3N4PSV7</accession>
<feature type="signal peptide" evidence="1">
    <location>
        <begin position="1"/>
        <end position="25"/>
    </location>
</feature>
<dbReference type="Pfam" id="PF13088">
    <property type="entry name" value="BNR_2"/>
    <property type="match status" value="1"/>
</dbReference>
<dbReference type="InterPro" id="IPR011040">
    <property type="entry name" value="Sialidase"/>
</dbReference>
<feature type="chain" id="PRO_5018147288" description="Sialidase domain-containing protein" evidence="1">
    <location>
        <begin position="26"/>
        <end position="395"/>
    </location>
</feature>
<name>A0A3N4PSV7_9BACT</name>
<evidence type="ECO:0000313" key="3">
    <source>
        <dbReference type="EMBL" id="RPE09849.1"/>
    </source>
</evidence>
<reference evidence="3 4" key="1">
    <citation type="submission" date="2018-11" db="EMBL/GenBank/DDBJ databases">
        <title>Chitinophaga lutea sp.nov., isolate from arsenic contaminated soil.</title>
        <authorList>
            <person name="Zong Y."/>
        </authorList>
    </citation>
    <scope>NUCLEOTIDE SEQUENCE [LARGE SCALE GENOMIC DNA]</scope>
    <source>
        <strain evidence="3 4">ZY74</strain>
    </source>
</reference>
<protein>
    <recommendedName>
        <fullName evidence="2">Sialidase domain-containing protein</fullName>
    </recommendedName>
</protein>
<dbReference type="Proteomes" id="UP000278351">
    <property type="component" value="Unassembled WGS sequence"/>
</dbReference>
<dbReference type="PROSITE" id="PS51257">
    <property type="entry name" value="PROKAR_LIPOPROTEIN"/>
    <property type="match status" value="1"/>
</dbReference>
<proteinExistence type="predicted"/>
<keyword evidence="1" id="KW-0732">Signal</keyword>
<dbReference type="CDD" id="cd15482">
    <property type="entry name" value="Sialidase_non-viral"/>
    <property type="match status" value="1"/>
</dbReference>
<dbReference type="AlphaFoldDB" id="A0A3N4PSV7"/>
<keyword evidence="4" id="KW-1185">Reference proteome</keyword>
<dbReference type="InterPro" id="IPR036278">
    <property type="entry name" value="Sialidase_sf"/>
</dbReference>
<evidence type="ECO:0000313" key="4">
    <source>
        <dbReference type="Proteomes" id="UP000278351"/>
    </source>
</evidence>
<evidence type="ECO:0000256" key="1">
    <source>
        <dbReference type="SAM" id="SignalP"/>
    </source>
</evidence>
<dbReference type="EMBL" id="RPDH01000002">
    <property type="protein sequence ID" value="RPE09849.1"/>
    <property type="molecule type" value="Genomic_DNA"/>
</dbReference>
<comment type="caution">
    <text evidence="3">The sequence shown here is derived from an EMBL/GenBank/DDBJ whole genome shotgun (WGS) entry which is preliminary data.</text>
</comment>
<feature type="domain" description="Sialidase" evidence="2">
    <location>
        <begin position="59"/>
        <end position="252"/>
    </location>
</feature>
<sequence>MTMRYYLLLIITALAACNNAPSGNAHETVLSDTTRNASCVYLTNTEKGNPVISWVEDGGMYYAVSPDGGKTFAAPKRITTASGIQPHPENMPKIIFRPNGEVIAMYGLESNDPRNKYAGKVCYVRSMDGGASWLPAQPLVTDTAGYDQRYFDMALLPSGEVAAIWLDNRKFHRQEGSTLYMATAGAAGFEKERPLVQTVCQCCRTALYTDGQGALHAAFRDIINDSIRDMVHIVSTDGGRSFTTPVRISADNWMINGCPHTGPAMVKNSSGLHFAWFTMGGGEGVFYCQSPDNGITYSKRENISALPTAKHPQLTALGNGDLALVWDEAVDTAANRIGLLHKSPAGETLSKRFLTEAGGYANFPVLRAAGNGQVLVAYKKRIGERDVVCAQLVGL</sequence>
<evidence type="ECO:0000259" key="2">
    <source>
        <dbReference type="Pfam" id="PF13088"/>
    </source>
</evidence>
<dbReference type="Gene3D" id="2.120.10.10">
    <property type="match status" value="2"/>
</dbReference>
<gene>
    <name evidence="3" type="ORF">EGT74_23080</name>
</gene>
<dbReference type="SUPFAM" id="SSF50939">
    <property type="entry name" value="Sialidases"/>
    <property type="match status" value="1"/>
</dbReference>
<organism evidence="3 4">
    <name type="scientific">Chitinophaga lutea</name>
    <dbReference type="NCBI Taxonomy" id="2488634"/>
    <lineage>
        <taxon>Bacteria</taxon>
        <taxon>Pseudomonadati</taxon>
        <taxon>Bacteroidota</taxon>
        <taxon>Chitinophagia</taxon>
        <taxon>Chitinophagales</taxon>
        <taxon>Chitinophagaceae</taxon>
        <taxon>Chitinophaga</taxon>
    </lineage>
</organism>